<dbReference type="Gene3D" id="6.10.250.3150">
    <property type="match status" value="1"/>
</dbReference>
<feature type="coiled-coil region" evidence="1">
    <location>
        <begin position="85"/>
        <end position="119"/>
    </location>
</feature>
<accession>A0A2H0V0A3</accession>
<dbReference type="SUPFAM" id="SSF53955">
    <property type="entry name" value="Lysozyme-like"/>
    <property type="match status" value="1"/>
</dbReference>
<organism evidence="3 4">
    <name type="scientific">bacterium (Candidatus Gribaldobacteria) CG10_big_fil_rev_8_21_14_0_10_41_12</name>
    <dbReference type="NCBI Taxonomy" id="2014277"/>
    <lineage>
        <taxon>Bacteria</taxon>
        <taxon>Candidatus Gribaldobacteria</taxon>
    </lineage>
</organism>
<evidence type="ECO:0000313" key="3">
    <source>
        <dbReference type="EMBL" id="PIR91760.1"/>
    </source>
</evidence>
<reference evidence="4" key="1">
    <citation type="submission" date="2017-09" db="EMBL/GenBank/DDBJ databases">
        <title>Depth-based differentiation of microbial function through sediment-hosted aquifers and enrichment of novel symbionts in the deep terrestrial subsurface.</title>
        <authorList>
            <person name="Probst A.J."/>
            <person name="Ladd B."/>
            <person name="Jarett J.K."/>
            <person name="Geller-Mcgrath D.E."/>
            <person name="Sieber C.M.K."/>
            <person name="Emerson J.B."/>
            <person name="Anantharaman K."/>
            <person name="Thomas B.C."/>
            <person name="Malmstrom R."/>
            <person name="Stieglmeier M."/>
            <person name="Klingl A."/>
            <person name="Woyke T."/>
            <person name="Ryan C.M."/>
            <person name="Banfield J.F."/>
        </authorList>
    </citation>
    <scope>NUCLEOTIDE SEQUENCE [LARGE SCALE GENOMIC DNA]</scope>
</reference>
<evidence type="ECO:0000256" key="1">
    <source>
        <dbReference type="SAM" id="Coils"/>
    </source>
</evidence>
<sequence length="489" mass="54531">MKFFQPKFFTAIAIVFLAVVFWFAQGDVIFAESDLDAKCQWDNIEQGEKNLAQNDFRALLEECKKYYEDKSSQIEGDIKQTAQEKKTQASKIANLQAVIKKLNNQISQSNLIIKDLSAQISNTQTSIVKTDQHLTGLKAEMANLLILRAEQDRRSWLEILLAEKSMASFFDGVVALDNLSAKISGLLGNIKILKGDLETQKVSMDSEKKEQENVVVMQKLQQNDSAKKKQEAKRLLKLTEKEYQTYLQEQKDAKDKVTKIGNLLFELVEVPAGGIKVEDAIVIAKKVAKLTGVRPAFTLAILWQETRIGKVMGGCYLRDTATGEGIYIKSGNKAPRTMHPTRDAPIFSRIVSALNQASALKTDVFNTPISCCMIKDGSYFGWGGAMGPAQFIPSTWAIYEEAIKQKSGRSITNPWNIKDAFLANAIFLQDLGAKSGDSTREMRAALRYFGCTTTWCETNYGRPVMAVASCFENYISKGSMSTTCENLIF</sequence>
<comment type="caution">
    <text evidence="3">The sequence shown here is derived from an EMBL/GenBank/DDBJ whole genome shotgun (WGS) entry which is preliminary data.</text>
</comment>
<protein>
    <recommendedName>
        <fullName evidence="2">Transglycosylase SLT domain-containing protein</fullName>
    </recommendedName>
</protein>
<feature type="domain" description="Transglycosylase SLT" evidence="2">
    <location>
        <begin position="269"/>
        <end position="438"/>
    </location>
</feature>
<keyword evidence="1" id="KW-0175">Coiled coil</keyword>
<evidence type="ECO:0000313" key="4">
    <source>
        <dbReference type="Proteomes" id="UP000228906"/>
    </source>
</evidence>
<dbReference type="InterPro" id="IPR031304">
    <property type="entry name" value="SLT_2"/>
</dbReference>
<dbReference type="EMBL" id="PFAV01000010">
    <property type="protein sequence ID" value="PIR91760.1"/>
    <property type="molecule type" value="Genomic_DNA"/>
</dbReference>
<dbReference type="InterPro" id="IPR023346">
    <property type="entry name" value="Lysozyme-like_dom_sf"/>
</dbReference>
<evidence type="ECO:0000259" key="2">
    <source>
        <dbReference type="Pfam" id="PF13406"/>
    </source>
</evidence>
<dbReference type="Proteomes" id="UP000228906">
    <property type="component" value="Unassembled WGS sequence"/>
</dbReference>
<proteinExistence type="predicted"/>
<feature type="coiled-coil region" evidence="1">
    <location>
        <begin position="229"/>
        <end position="256"/>
    </location>
</feature>
<gene>
    <name evidence="3" type="ORF">COU03_00610</name>
</gene>
<name>A0A2H0V0A3_9BACT</name>
<dbReference type="Pfam" id="PF13406">
    <property type="entry name" value="SLT_2"/>
    <property type="match status" value="1"/>
</dbReference>
<dbReference type="AlphaFoldDB" id="A0A2H0V0A3"/>